<dbReference type="AlphaFoldDB" id="A0A0Q3E3L6"/>
<accession>A0A0Q3E3L6</accession>
<name>A0A0Q3E3L6_BRADI</name>
<reference evidence="2" key="3">
    <citation type="submission" date="2018-08" db="UniProtKB">
        <authorList>
            <consortium name="EnsemblPlants"/>
        </authorList>
    </citation>
    <scope>IDENTIFICATION</scope>
    <source>
        <strain evidence="2">cv. Bd21</strain>
    </source>
</reference>
<keyword evidence="3" id="KW-1185">Reference proteome</keyword>
<protein>
    <submittedName>
        <fullName evidence="1 2">Uncharacterized protein</fullName>
    </submittedName>
</protein>
<sequence>MLPIRFVELMWMCSIWSSGLQLTCQFIYMVLPPSMFIRATSTMGITWVPRKSTSQCARRTHITSTCLSNHHYMGTKKKEKMTCGSIKKEKGIRKEKNILKREEKKISIDHHWRCPRPHLAISSTKTNSMRFKEVRDFRFGLGPKRLVINANF</sequence>
<dbReference type="InParanoid" id="A0A0Q3E3L6"/>
<dbReference type="EnsemblPlants" id="KQJ82238">
    <property type="protein sequence ID" value="KQJ82238"/>
    <property type="gene ID" value="BRADI_5g07715v3"/>
</dbReference>
<proteinExistence type="predicted"/>
<dbReference type="EMBL" id="CM000884">
    <property type="protein sequence ID" value="KQJ82238.1"/>
    <property type="molecule type" value="Genomic_DNA"/>
</dbReference>
<organism evidence="1">
    <name type="scientific">Brachypodium distachyon</name>
    <name type="common">Purple false brome</name>
    <name type="synonym">Trachynia distachya</name>
    <dbReference type="NCBI Taxonomy" id="15368"/>
    <lineage>
        <taxon>Eukaryota</taxon>
        <taxon>Viridiplantae</taxon>
        <taxon>Streptophyta</taxon>
        <taxon>Embryophyta</taxon>
        <taxon>Tracheophyta</taxon>
        <taxon>Spermatophyta</taxon>
        <taxon>Magnoliopsida</taxon>
        <taxon>Liliopsida</taxon>
        <taxon>Poales</taxon>
        <taxon>Poaceae</taxon>
        <taxon>BOP clade</taxon>
        <taxon>Pooideae</taxon>
        <taxon>Stipodae</taxon>
        <taxon>Brachypodieae</taxon>
        <taxon>Brachypodium</taxon>
    </lineage>
</organism>
<gene>
    <name evidence="1" type="ORF">BRADI_5g07715v3</name>
</gene>
<evidence type="ECO:0000313" key="2">
    <source>
        <dbReference type="EnsemblPlants" id="KQJ82238"/>
    </source>
</evidence>
<dbReference type="Gramene" id="KQJ82238">
    <property type="protein sequence ID" value="KQJ82238"/>
    <property type="gene ID" value="BRADI_5g07715v3"/>
</dbReference>
<reference evidence="1 2" key="1">
    <citation type="journal article" date="2010" name="Nature">
        <title>Genome sequencing and analysis of the model grass Brachypodium distachyon.</title>
        <authorList>
            <consortium name="International Brachypodium Initiative"/>
        </authorList>
    </citation>
    <scope>NUCLEOTIDE SEQUENCE [LARGE SCALE GENOMIC DNA]</scope>
    <source>
        <strain evidence="1 2">Bd21</strain>
    </source>
</reference>
<dbReference type="Proteomes" id="UP000008810">
    <property type="component" value="Chromosome 5"/>
</dbReference>
<reference evidence="1" key="2">
    <citation type="submission" date="2017-06" db="EMBL/GenBank/DDBJ databases">
        <title>WGS assembly of Brachypodium distachyon.</title>
        <authorList>
            <consortium name="The International Brachypodium Initiative"/>
            <person name="Lucas S."/>
            <person name="Harmon-Smith M."/>
            <person name="Lail K."/>
            <person name="Tice H."/>
            <person name="Grimwood J."/>
            <person name="Bruce D."/>
            <person name="Barry K."/>
            <person name="Shu S."/>
            <person name="Lindquist E."/>
            <person name="Wang M."/>
            <person name="Pitluck S."/>
            <person name="Vogel J.P."/>
            <person name="Garvin D.F."/>
            <person name="Mockler T.C."/>
            <person name="Schmutz J."/>
            <person name="Rokhsar D."/>
            <person name="Bevan M.W."/>
        </authorList>
    </citation>
    <scope>NUCLEOTIDE SEQUENCE</scope>
    <source>
        <strain evidence="1">Bd21</strain>
    </source>
</reference>
<evidence type="ECO:0000313" key="3">
    <source>
        <dbReference type="Proteomes" id="UP000008810"/>
    </source>
</evidence>
<evidence type="ECO:0000313" key="1">
    <source>
        <dbReference type="EMBL" id="KQJ82238.1"/>
    </source>
</evidence>